<comment type="catalytic activity">
    <reaction evidence="2">
        <text>L-proline + NADP(+) = (S)-1-pyrroline-5-carboxylate + NADPH + 2 H(+)</text>
        <dbReference type="Rhea" id="RHEA:14109"/>
        <dbReference type="ChEBI" id="CHEBI:15378"/>
        <dbReference type="ChEBI" id="CHEBI:17388"/>
        <dbReference type="ChEBI" id="CHEBI:57783"/>
        <dbReference type="ChEBI" id="CHEBI:58349"/>
        <dbReference type="ChEBI" id="CHEBI:60039"/>
        <dbReference type="EC" id="1.5.1.2"/>
    </reaction>
</comment>
<evidence type="ECO:0000313" key="7">
    <source>
        <dbReference type="Proteomes" id="UP001589838"/>
    </source>
</evidence>
<keyword evidence="2" id="KW-0521">NADP</keyword>
<feature type="domain" description="Pyrroline-5-carboxylate reductase dimerisation" evidence="5">
    <location>
        <begin position="165"/>
        <end position="269"/>
    </location>
</feature>
<dbReference type="InterPro" id="IPR000304">
    <property type="entry name" value="Pyrroline-COOH_reductase"/>
</dbReference>
<protein>
    <recommendedName>
        <fullName evidence="2 3">Pyrroline-5-carboxylate reductase</fullName>
        <shortName evidence="2">P5C reductase</shortName>
        <shortName evidence="2">P5CR</shortName>
        <ecNumber evidence="2 3">1.5.1.2</ecNumber>
    </recommendedName>
    <alternativeName>
        <fullName evidence="2">PCA reductase</fullName>
    </alternativeName>
</protein>
<sequence length="277" mass="29760">MLINKTITFLGAGAMAEAIIAGLVRHQIVKPKQIIATNLRDKEKLTYLETTYGIQTNSNRGEAVSRGDIIILAMKPKHVKEAIEDVQKMTNVQQLFVSVLAGIPTTYIEELLGNKACVIRTMPNTSAKVGESATAISKGTYATDDQVNEVNALFSAVGNVTIVDEQKLDAVTGLAGSGPAYFYFLIEAMEKAAEAAGLTEEEASGLITQTVVGVGKRLQSSSKSSRELYEEVMSPNGTTEAGINVLRERKTQEAMTAAVTKAISRSKELGKVFIKSK</sequence>
<keyword evidence="7" id="KW-1185">Reference proteome</keyword>
<dbReference type="InterPro" id="IPR036291">
    <property type="entry name" value="NAD(P)-bd_dom_sf"/>
</dbReference>
<comment type="pathway">
    <text evidence="2">Amino-acid biosynthesis; L-proline biosynthesis; L-proline from L-glutamate 5-semialdehyde: step 1/1.</text>
</comment>
<evidence type="ECO:0000259" key="4">
    <source>
        <dbReference type="Pfam" id="PF03807"/>
    </source>
</evidence>
<dbReference type="Gene3D" id="1.10.3730.10">
    <property type="entry name" value="ProC C-terminal domain-like"/>
    <property type="match status" value="1"/>
</dbReference>
<dbReference type="EC" id="1.5.1.2" evidence="2 3"/>
<dbReference type="PIRSF" id="PIRSF000193">
    <property type="entry name" value="Pyrrol-5-carb_rd"/>
    <property type="match status" value="1"/>
</dbReference>
<dbReference type="SUPFAM" id="SSF51735">
    <property type="entry name" value="NAD(P)-binding Rossmann-fold domains"/>
    <property type="match status" value="1"/>
</dbReference>
<dbReference type="GO" id="GO:0004735">
    <property type="term" value="F:pyrroline-5-carboxylate reductase activity"/>
    <property type="evidence" value="ECO:0007669"/>
    <property type="project" value="UniProtKB-EC"/>
</dbReference>
<dbReference type="PANTHER" id="PTHR11645:SF49">
    <property type="entry name" value="PYRROLINE-5-CARBOXYLATE REDUCTASE 1"/>
    <property type="match status" value="1"/>
</dbReference>
<dbReference type="RefSeq" id="WP_335959754.1">
    <property type="nucleotide sequence ID" value="NZ_JAXBLX010000007.1"/>
</dbReference>
<evidence type="ECO:0000313" key="6">
    <source>
        <dbReference type="EMBL" id="MFC0473402.1"/>
    </source>
</evidence>
<comment type="function">
    <text evidence="2">Catalyzes the reduction of 1-pyrroline-5-carboxylate (PCA) to L-proline.</text>
</comment>
<evidence type="ECO:0000256" key="3">
    <source>
        <dbReference type="NCBIfam" id="TIGR00112"/>
    </source>
</evidence>
<dbReference type="Gene3D" id="3.40.50.720">
    <property type="entry name" value="NAD(P)-binding Rossmann-like Domain"/>
    <property type="match status" value="1"/>
</dbReference>
<keyword evidence="2" id="KW-0028">Amino-acid biosynthesis</keyword>
<evidence type="ECO:0000256" key="2">
    <source>
        <dbReference type="HAMAP-Rule" id="MF_01925"/>
    </source>
</evidence>
<dbReference type="HAMAP" id="MF_01925">
    <property type="entry name" value="P5C_reductase"/>
    <property type="match status" value="1"/>
</dbReference>
<dbReference type="PANTHER" id="PTHR11645">
    <property type="entry name" value="PYRROLINE-5-CARBOXYLATE REDUCTASE"/>
    <property type="match status" value="1"/>
</dbReference>
<dbReference type="SUPFAM" id="SSF48179">
    <property type="entry name" value="6-phosphogluconate dehydrogenase C-terminal domain-like"/>
    <property type="match status" value="1"/>
</dbReference>
<proteinExistence type="inferred from homology"/>
<keyword evidence="2" id="KW-0963">Cytoplasm</keyword>
<comment type="catalytic activity">
    <reaction evidence="2">
        <text>L-proline + NAD(+) = (S)-1-pyrroline-5-carboxylate + NADH + 2 H(+)</text>
        <dbReference type="Rhea" id="RHEA:14105"/>
        <dbReference type="ChEBI" id="CHEBI:15378"/>
        <dbReference type="ChEBI" id="CHEBI:17388"/>
        <dbReference type="ChEBI" id="CHEBI:57540"/>
        <dbReference type="ChEBI" id="CHEBI:57945"/>
        <dbReference type="ChEBI" id="CHEBI:60039"/>
        <dbReference type="EC" id="1.5.1.2"/>
    </reaction>
</comment>
<accession>A0ABV6KKA4</accession>
<dbReference type="Proteomes" id="UP001589838">
    <property type="component" value="Unassembled WGS sequence"/>
</dbReference>
<dbReference type="EMBL" id="JBHLUX010000093">
    <property type="protein sequence ID" value="MFC0473402.1"/>
    <property type="molecule type" value="Genomic_DNA"/>
</dbReference>
<comment type="similarity">
    <text evidence="1 2">Belongs to the pyrroline-5-carboxylate reductase family.</text>
</comment>
<organism evidence="6 7">
    <name type="scientific">Halalkalibacter kiskunsagensis</name>
    <dbReference type="NCBI Taxonomy" id="1548599"/>
    <lineage>
        <taxon>Bacteria</taxon>
        <taxon>Bacillati</taxon>
        <taxon>Bacillota</taxon>
        <taxon>Bacilli</taxon>
        <taxon>Bacillales</taxon>
        <taxon>Bacillaceae</taxon>
        <taxon>Halalkalibacter</taxon>
    </lineage>
</organism>
<dbReference type="InterPro" id="IPR028939">
    <property type="entry name" value="P5C_Rdtase_cat_N"/>
</dbReference>
<dbReference type="Pfam" id="PF03807">
    <property type="entry name" value="F420_oxidored"/>
    <property type="match status" value="1"/>
</dbReference>
<evidence type="ECO:0000256" key="1">
    <source>
        <dbReference type="ARBA" id="ARBA00005525"/>
    </source>
</evidence>
<keyword evidence="2" id="KW-0641">Proline biosynthesis</keyword>
<name>A0ABV6KKA4_9BACI</name>
<reference evidence="6 7" key="1">
    <citation type="submission" date="2024-09" db="EMBL/GenBank/DDBJ databases">
        <authorList>
            <person name="Sun Q."/>
            <person name="Mori K."/>
        </authorList>
    </citation>
    <scope>NUCLEOTIDE SEQUENCE [LARGE SCALE GENOMIC DNA]</scope>
    <source>
        <strain evidence="6 7">NCAIM B.02610</strain>
    </source>
</reference>
<gene>
    <name evidence="2 6" type="primary">proC</name>
    <name evidence="6" type="ORF">ACFFHM_23570</name>
</gene>
<dbReference type="NCBIfam" id="TIGR00112">
    <property type="entry name" value="proC"/>
    <property type="match status" value="1"/>
</dbReference>
<comment type="caution">
    <text evidence="6">The sequence shown here is derived from an EMBL/GenBank/DDBJ whole genome shotgun (WGS) entry which is preliminary data.</text>
</comment>
<dbReference type="InterPro" id="IPR029036">
    <property type="entry name" value="P5CR_dimer"/>
</dbReference>
<keyword evidence="2 6" id="KW-0560">Oxidoreductase</keyword>
<evidence type="ECO:0000259" key="5">
    <source>
        <dbReference type="Pfam" id="PF14748"/>
    </source>
</evidence>
<dbReference type="InterPro" id="IPR008927">
    <property type="entry name" value="6-PGluconate_DH-like_C_sf"/>
</dbReference>
<feature type="domain" description="Pyrroline-5-carboxylate reductase catalytic N-terminal" evidence="4">
    <location>
        <begin position="6"/>
        <end position="102"/>
    </location>
</feature>
<dbReference type="Pfam" id="PF14748">
    <property type="entry name" value="P5CR_dimer"/>
    <property type="match status" value="1"/>
</dbReference>
<comment type="subcellular location">
    <subcellularLocation>
        <location evidence="2">Cytoplasm</location>
    </subcellularLocation>
</comment>